<feature type="compositionally biased region" description="Acidic residues" evidence="1">
    <location>
        <begin position="298"/>
        <end position="310"/>
    </location>
</feature>
<dbReference type="Proteomes" id="UP001165082">
    <property type="component" value="Unassembled WGS sequence"/>
</dbReference>
<keyword evidence="3" id="KW-1185">Reference proteome</keyword>
<comment type="caution">
    <text evidence="2">The sequence shown here is derived from an EMBL/GenBank/DDBJ whole genome shotgun (WGS) entry which is preliminary data.</text>
</comment>
<evidence type="ECO:0000256" key="1">
    <source>
        <dbReference type="SAM" id="MobiDB-lite"/>
    </source>
</evidence>
<organism evidence="2 3">
    <name type="scientific">Triparma retinervis</name>
    <dbReference type="NCBI Taxonomy" id="2557542"/>
    <lineage>
        <taxon>Eukaryota</taxon>
        <taxon>Sar</taxon>
        <taxon>Stramenopiles</taxon>
        <taxon>Ochrophyta</taxon>
        <taxon>Bolidophyceae</taxon>
        <taxon>Parmales</taxon>
        <taxon>Triparmaceae</taxon>
        <taxon>Triparma</taxon>
    </lineage>
</organism>
<name>A0A9W7FAN8_9STRA</name>
<gene>
    <name evidence="2" type="ORF">TrRE_jg4541</name>
</gene>
<feature type="region of interest" description="Disordered" evidence="1">
    <location>
        <begin position="298"/>
        <end position="331"/>
    </location>
</feature>
<dbReference type="EMBL" id="BRXZ01000238">
    <property type="protein sequence ID" value="GMI08003.1"/>
    <property type="molecule type" value="Genomic_DNA"/>
</dbReference>
<accession>A0A9W7FAN8</accession>
<reference evidence="2" key="1">
    <citation type="submission" date="2022-07" db="EMBL/GenBank/DDBJ databases">
        <title>Genome analysis of Parmales, a sister group of diatoms, reveals the evolutionary specialization of diatoms from phago-mixotrophs to photoautotrophs.</title>
        <authorList>
            <person name="Ban H."/>
            <person name="Sato S."/>
            <person name="Yoshikawa S."/>
            <person name="Kazumasa Y."/>
            <person name="Nakamura Y."/>
            <person name="Ichinomiya M."/>
            <person name="Saitoh K."/>
            <person name="Sato N."/>
            <person name="Blanc-Mathieu R."/>
            <person name="Endo H."/>
            <person name="Kuwata A."/>
            <person name="Ogata H."/>
        </authorList>
    </citation>
    <scope>NUCLEOTIDE SEQUENCE</scope>
</reference>
<feature type="region of interest" description="Disordered" evidence="1">
    <location>
        <begin position="1"/>
        <end position="50"/>
    </location>
</feature>
<evidence type="ECO:0000313" key="3">
    <source>
        <dbReference type="Proteomes" id="UP001165082"/>
    </source>
</evidence>
<dbReference type="InterPro" id="IPR023393">
    <property type="entry name" value="START-like_dom_sf"/>
</dbReference>
<sequence length="356" mass="39869">MAAPKHPPSVHAGRSSHKTTLGKGGRDKAKKRRDSAMAIHNERHKKSFSKVKDWADKLRHDEEGWEDIKPSTSSHGKSTSCKLKYMRNPCKPESDKKFPVFILTSEIEHTFNQTLTAMSDRSRVDEYNRIMEEDSMEELEDVDGSRKVIKAKTKKILFLSPKTFITAVQRRWIKNDDGTLSWCLVHRGLEDYPSSTDCSSTGVAIGGCIWLDPSACGNKCNISMVFGFDMKLPSFITGQLISLVASTYPFKFVAELSSAAATTPDCPTPPPVTGVAHIGFMAYFKEDYETVMKGDGGYESDDEEDWEEDEVPLHRKVNTRRRSRPSNGIYRGVKKFGKKTKDVFSAGVGVVRPDSN</sequence>
<protein>
    <submittedName>
        <fullName evidence="2">Uncharacterized protein</fullName>
    </submittedName>
</protein>
<dbReference type="Gene3D" id="3.30.530.20">
    <property type="match status" value="1"/>
</dbReference>
<feature type="compositionally biased region" description="Basic residues" evidence="1">
    <location>
        <begin position="314"/>
        <end position="324"/>
    </location>
</feature>
<evidence type="ECO:0000313" key="2">
    <source>
        <dbReference type="EMBL" id="GMI08003.1"/>
    </source>
</evidence>
<dbReference type="AlphaFoldDB" id="A0A9W7FAN8"/>
<proteinExistence type="predicted"/>
<dbReference type="SUPFAM" id="SSF55961">
    <property type="entry name" value="Bet v1-like"/>
    <property type="match status" value="1"/>
</dbReference>
<dbReference type="OrthoDB" id="10414862at2759"/>